<dbReference type="HOGENOM" id="CLU_391916_0_0_1"/>
<reference evidence="1 2" key="1">
    <citation type="journal article" date="2007" name="Proc. Natl. Acad. Sci. U.S.A.">
        <title>Independent sorting-out of thousands of duplicated gene pairs in two yeast species descended from a whole-genome duplication.</title>
        <authorList>
            <person name="Scannell D.R."/>
            <person name="Frank A.C."/>
            <person name="Conant G.C."/>
            <person name="Byrne K.P."/>
            <person name="Woolfit M."/>
            <person name="Wolfe K.H."/>
        </authorList>
    </citation>
    <scope>NUCLEOTIDE SEQUENCE [LARGE SCALE GENOMIC DNA]</scope>
    <source>
        <strain evidence="2">ATCC 22028 / DSM 70294 / BCRC 21397 / CBS 2163 / NBRC 10782 / NRRL Y-8283 / UCD 57-17</strain>
    </source>
</reference>
<sequence length="701" mass="80292">MKMELPIEIINEIISQSGGSCETLNSWFQLSTYFQEYVKRETCIVLIQDGPEKVANCDIPKGFHPILDNLAHYYLVTDNIDGDELSLFLEDYKNIIIIIHTTRNYSDPLNSALGFIVRICYQGAKLSVIYNTSVNYLSRLYFREFIHSRKRVRLCELYIIGNSLIGEESMCDICMLFERTYLQNIDTIFSLEIQDEDHEIFATSLATIKELNSISSKKDLSQILINCPSLLSIDSCNFPCRFAGESYKLAKCENITLEFFNNDVRYPVIDGTEVTNSLTLEPSLRSNNVEFKNLEFPNVKSLTLRLKDSMSRSVRLIDCNFKKVEILNIGSSIISWDDIINSFMDLNSLSINIINNEQYLWLQKCPFKLKFVNITSQEKEFAYYPLPVYNNQLRLSFETISFDLINPWRCYLFNKISLDNIKVIDTAIVNISNELVNRTLSKNDKVLKKYGLVDDQSQIVLTLSTIKCLKVFKKNSGDIRRIYAGHGHVNTLNTKTLNNPNASQFRVLIARDTLVAPYTMLIDQELSENTNIKSDLASELFFGNQCHGRTSSSVTPKEDVKTNIIIRGHTPENIVMNDETFCCSNIIWNLDHSRQVQALQVLVDPIPFLPGIDNTENKIKLLVELCQNILDKKNSTIFADFNYLKFQIVIDFAFSGTAILPDFKNILVSTLERELLATNQNLAVLINCQNNFQLNSVLLLF</sequence>
<proteinExistence type="predicted"/>
<keyword evidence="2" id="KW-1185">Reference proteome</keyword>
<evidence type="ECO:0000313" key="2">
    <source>
        <dbReference type="Proteomes" id="UP000000267"/>
    </source>
</evidence>
<dbReference type="eggNOG" id="ENOG502RPE4">
    <property type="taxonomic scope" value="Eukaryota"/>
</dbReference>
<dbReference type="KEGG" id="vpo:Kpol_543p57"/>
<protein>
    <submittedName>
        <fullName evidence="1">Uncharacterized protein</fullName>
    </submittedName>
</protein>
<dbReference type="OMA" id="LWQCYLL"/>
<evidence type="ECO:0000313" key="1">
    <source>
        <dbReference type="EMBL" id="EDO18227.1"/>
    </source>
</evidence>
<dbReference type="InParanoid" id="A7THR1"/>
<name>A7THR1_VANPO</name>
<gene>
    <name evidence="1" type="ORF">Kpol_543p57</name>
</gene>
<dbReference type="EMBL" id="DS480392">
    <property type="protein sequence ID" value="EDO18227.1"/>
    <property type="molecule type" value="Genomic_DNA"/>
</dbReference>
<dbReference type="PhylomeDB" id="A7THR1"/>
<dbReference type="RefSeq" id="XP_001646085.1">
    <property type="nucleotide sequence ID" value="XM_001646035.1"/>
</dbReference>
<dbReference type="OrthoDB" id="4067448at2759"/>
<organism evidence="2">
    <name type="scientific">Vanderwaltozyma polyspora (strain ATCC 22028 / DSM 70294 / BCRC 21397 / CBS 2163 / NBRC 10782 / NRRL Y-8283 / UCD 57-17)</name>
    <name type="common">Kluyveromyces polysporus</name>
    <dbReference type="NCBI Taxonomy" id="436907"/>
    <lineage>
        <taxon>Eukaryota</taxon>
        <taxon>Fungi</taxon>
        <taxon>Dikarya</taxon>
        <taxon>Ascomycota</taxon>
        <taxon>Saccharomycotina</taxon>
        <taxon>Saccharomycetes</taxon>
        <taxon>Saccharomycetales</taxon>
        <taxon>Saccharomycetaceae</taxon>
        <taxon>Vanderwaltozyma</taxon>
    </lineage>
</organism>
<dbReference type="AlphaFoldDB" id="A7THR1"/>
<dbReference type="GeneID" id="5546502"/>
<accession>A7THR1</accession>
<dbReference type="Proteomes" id="UP000000267">
    <property type="component" value="Unassembled WGS sequence"/>
</dbReference>